<dbReference type="GO" id="GO:0005634">
    <property type="term" value="C:nucleus"/>
    <property type="evidence" value="ECO:0007669"/>
    <property type="project" value="UniProtKB-SubCell"/>
</dbReference>
<dbReference type="CDD" id="cd12148">
    <property type="entry name" value="fungal_TF_MHR"/>
    <property type="match status" value="1"/>
</dbReference>
<sequence>MPKRQSLGRASAACTFCRQKKLKCDAVKPTCGNCTAKGIDCQQGPAQHKPRPTNERIARLESENAFLRQRLQTGDTPVSGYGAPAPGPSVEQASSPQPPCSVDSPMPGPEGSIRKLANIGTRGSHIPVEPPTGDSRSNVSLYHGPTSTAYYETPSPQQRNWQNNDFYATDEWSRHLLFAQTAKQRQLEPLNLIAGRLDFDGVDPSIGMELLSIYWSRQVYTAQIIHRPVFMRDMACGGPYFSKLLLNSIFFVVSKHSLRPEVRTDPDDINTAGLMYRERFVELLREKFDKSEITTIQALLIMSNALFSRCDERSLSWLYAGNAFNMIIDLGLHVLPSANNTSAEELEIRKRVVWGAYSIDKIQCLLQGRPSLLRKRDFNTPLKFLDEYDELEQFDSISYTTNCHQLGIPSLNVTLLTKLCELSVIIEHLMCEVYSESTPNTQLSQKMSVCERIKSDLSQWRKTLPPQMDYIAYSGDPGSVLPQAHCLLSVNPPPFPVRITNLDNRALCNTLVILSERPFITDSHSSSIVAHESITASTAAANQTVQILRDYAQHYSIGSAPYVLSYATYVSATIHARIVAHKGKGSVSFQSLIFCLKTLEDQTDIYTAAIKARQNLDRLMDHLGVSIAVNGSMNRNIVGDSAQLQTVQYESVSTPDKTQAVGATFAENGFSQTSWELSNLDLDAILQGFLLDRDGQFPMYPLGTF</sequence>
<gene>
    <name evidence="10" type="ORF">SI65_00162</name>
</gene>
<dbReference type="Pfam" id="PF04082">
    <property type="entry name" value="Fungal_trans"/>
    <property type="match status" value="1"/>
</dbReference>
<dbReference type="PROSITE" id="PS00463">
    <property type="entry name" value="ZN2_CY6_FUNGAL_1"/>
    <property type="match status" value="1"/>
</dbReference>
<dbReference type="SMART" id="SM00906">
    <property type="entry name" value="Fungal_trans"/>
    <property type="match status" value="1"/>
</dbReference>
<dbReference type="GO" id="GO:0008270">
    <property type="term" value="F:zinc ion binding"/>
    <property type="evidence" value="ECO:0007669"/>
    <property type="project" value="InterPro"/>
</dbReference>
<keyword evidence="3" id="KW-0862">Zinc</keyword>
<keyword evidence="2" id="KW-0479">Metal-binding</keyword>
<dbReference type="InterPro" id="IPR007219">
    <property type="entry name" value="XnlR_reg_dom"/>
</dbReference>
<dbReference type="InterPro" id="IPR051615">
    <property type="entry name" value="Transcr_Regulatory_Elem"/>
</dbReference>
<dbReference type="InterPro" id="IPR036864">
    <property type="entry name" value="Zn2-C6_fun-type_DNA-bd_sf"/>
</dbReference>
<evidence type="ECO:0000313" key="10">
    <source>
        <dbReference type="EMBL" id="ODM22573.1"/>
    </source>
</evidence>
<evidence type="ECO:0000256" key="8">
    <source>
        <dbReference type="SAM" id="MobiDB-lite"/>
    </source>
</evidence>
<evidence type="ECO:0000256" key="7">
    <source>
        <dbReference type="ARBA" id="ARBA00023242"/>
    </source>
</evidence>
<evidence type="ECO:0000256" key="3">
    <source>
        <dbReference type="ARBA" id="ARBA00022833"/>
    </source>
</evidence>
<keyword evidence="4" id="KW-0805">Transcription regulation</keyword>
<evidence type="ECO:0000256" key="5">
    <source>
        <dbReference type="ARBA" id="ARBA00023125"/>
    </source>
</evidence>
<feature type="region of interest" description="Disordered" evidence="8">
    <location>
        <begin position="74"/>
        <end position="108"/>
    </location>
</feature>
<dbReference type="VEuPathDB" id="FungiDB:SI65_00162"/>
<dbReference type="PANTHER" id="PTHR31313">
    <property type="entry name" value="TY1 ENHANCER ACTIVATOR"/>
    <property type="match status" value="1"/>
</dbReference>
<proteinExistence type="predicted"/>
<dbReference type="PANTHER" id="PTHR31313:SF86">
    <property type="entry name" value="ZN(2)-C6 FUNGAL-TYPE DOMAIN-CONTAINING PROTEIN"/>
    <property type="match status" value="1"/>
</dbReference>
<dbReference type="OrthoDB" id="2154091at2759"/>
<dbReference type="SMART" id="SM00066">
    <property type="entry name" value="GAL4"/>
    <property type="match status" value="1"/>
</dbReference>
<evidence type="ECO:0000313" key="11">
    <source>
        <dbReference type="Proteomes" id="UP000094569"/>
    </source>
</evidence>
<keyword evidence="7" id="KW-0539">Nucleus</keyword>
<reference evidence="10 11" key="1">
    <citation type="journal article" date="2016" name="BMC Genomics">
        <title>Comparative genomic and transcriptomic analyses of the Fuzhuan brick tea-fermentation fungus Aspergillus cristatus.</title>
        <authorList>
            <person name="Ge Y."/>
            <person name="Wang Y."/>
            <person name="Liu Y."/>
            <person name="Tan Y."/>
            <person name="Ren X."/>
            <person name="Zhang X."/>
            <person name="Hyde K.D."/>
            <person name="Liu Y."/>
            <person name="Liu Z."/>
        </authorList>
    </citation>
    <scope>NUCLEOTIDE SEQUENCE [LARGE SCALE GENOMIC DNA]</scope>
    <source>
        <strain evidence="10 11">GZAAS20.1005</strain>
    </source>
</reference>
<evidence type="ECO:0000259" key="9">
    <source>
        <dbReference type="PROSITE" id="PS50048"/>
    </source>
</evidence>
<dbReference type="SUPFAM" id="SSF57701">
    <property type="entry name" value="Zn2/Cys6 DNA-binding domain"/>
    <property type="match status" value="1"/>
</dbReference>
<dbReference type="AlphaFoldDB" id="A0A1E3BNM4"/>
<dbReference type="EMBL" id="JXNT01000001">
    <property type="protein sequence ID" value="ODM22573.1"/>
    <property type="molecule type" value="Genomic_DNA"/>
</dbReference>
<dbReference type="GO" id="GO:0003677">
    <property type="term" value="F:DNA binding"/>
    <property type="evidence" value="ECO:0007669"/>
    <property type="project" value="UniProtKB-KW"/>
</dbReference>
<dbReference type="GO" id="GO:0000981">
    <property type="term" value="F:DNA-binding transcription factor activity, RNA polymerase II-specific"/>
    <property type="evidence" value="ECO:0007669"/>
    <property type="project" value="InterPro"/>
</dbReference>
<accession>A0A1E3BNM4</accession>
<dbReference type="InterPro" id="IPR001138">
    <property type="entry name" value="Zn2Cys6_DnaBD"/>
</dbReference>
<evidence type="ECO:0000256" key="2">
    <source>
        <dbReference type="ARBA" id="ARBA00022723"/>
    </source>
</evidence>
<dbReference type="CDD" id="cd00067">
    <property type="entry name" value="GAL4"/>
    <property type="match status" value="1"/>
</dbReference>
<comment type="subcellular location">
    <subcellularLocation>
        <location evidence="1">Nucleus</location>
    </subcellularLocation>
</comment>
<dbReference type="PROSITE" id="PS50048">
    <property type="entry name" value="ZN2_CY6_FUNGAL_2"/>
    <property type="match status" value="1"/>
</dbReference>
<dbReference type="GO" id="GO:0006351">
    <property type="term" value="P:DNA-templated transcription"/>
    <property type="evidence" value="ECO:0007669"/>
    <property type="project" value="InterPro"/>
</dbReference>
<keyword evidence="11" id="KW-1185">Reference proteome</keyword>
<evidence type="ECO:0000256" key="1">
    <source>
        <dbReference type="ARBA" id="ARBA00004123"/>
    </source>
</evidence>
<name>A0A1E3BNM4_ASPCR</name>
<dbReference type="Pfam" id="PF00172">
    <property type="entry name" value="Zn_clus"/>
    <property type="match status" value="1"/>
</dbReference>
<evidence type="ECO:0000256" key="6">
    <source>
        <dbReference type="ARBA" id="ARBA00023163"/>
    </source>
</evidence>
<dbReference type="Gene3D" id="4.10.240.10">
    <property type="entry name" value="Zn(2)-C6 fungal-type DNA-binding domain"/>
    <property type="match status" value="1"/>
</dbReference>
<keyword evidence="5" id="KW-0238">DNA-binding</keyword>
<keyword evidence="6" id="KW-0804">Transcription</keyword>
<protein>
    <recommendedName>
        <fullName evidence="9">Zn(2)-C6 fungal-type domain-containing protein</fullName>
    </recommendedName>
</protein>
<evidence type="ECO:0000256" key="4">
    <source>
        <dbReference type="ARBA" id="ARBA00023015"/>
    </source>
</evidence>
<comment type="caution">
    <text evidence="10">The sequence shown here is derived from an EMBL/GenBank/DDBJ whole genome shotgun (WGS) entry which is preliminary data.</text>
</comment>
<organism evidence="10 11">
    <name type="scientific">Aspergillus cristatus</name>
    <name type="common">Chinese Fuzhuan brick tea-fermentation fungus</name>
    <name type="synonym">Eurotium cristatum</name>
    <dbReference type="NCBI Taxonomy" id="573508"/>
    <lineage>
        <taxon>Eukaryota</taxon>
        <taxon>Fungi</taxon>
        <taxon>Dikarya</taxon>
        <taxon>Ascomycota</taxon>
        <taxon>Pezizomycotina</taxon>
        <taxon>Eurotiomycetes</taxon>
        <taxon>Eurotiomycetidae</taxon>
        <taxon>Eurotiales</taxon>
        <taxon>Aspergillaceae</taxon>
        <taxon>Aspergillus</taxon>
        <taxon>Aspergillus subgen. Aspergillus</taxon>
    </lineage>
</organism>
<feature type="domain" description="Zn(2)-C6 fungal-type" evidence="9">
    <location>
        <begin position="13"/>
        <end position="43"/>
    </location>
</feature>
<dbReference type="Proteomes" id="UP000094569">
    <property type="component" value="Unassembled WGS sequence"/>
</dbReference>